<feature type="transmembrane region" description="Helical" evidence="1">
    <location>
        <begin position="154"/>
        <end position="175"/>
    </location>
</feature>
<accession>A0ABY7KP33</accession>
<reference evidence="2" key="1">
    <citation type="submission" date="2022-12" db="EMBL/GenBank/DDBJ databases">
        <authorList>
            <person name="Ruckert C."/>
            <person name="Busche T."/>
            <person name="Kalinowski J."/>
            <person name="Wittmann C."/>
        </authorList>
    </citation>
    <scope>NUCLEOTIDE SEQUENCE</scope>
    <source>
        <strain evidence="2">DSM 40467</strain>
    </source>
</reference>
<keyword evidence="1" id="KW-0472">Membrane</keyword>
<feature type="transmembrane region" description="Helical" evidence="1">
    <location>
        <begin position="301"/>
        <end position="322"/>
    </location>
</feature>
<evidence type="ECO:0000313" key="2">
    <source>
        <dbReference type="EMBL" id="WAZ25793.1"/>
    </source>
</evidence>
<dbReference type="RefSeq" id="WP_269663275.1">
    <property type="nucleotide sequence ID" value="NZ_CP114413.1"/>
</dbReference>
<keyword evidence="1" id="KW-0812">Transmembrane</keyword>
<evidence type="ECO:0000256" key="1">
    <source>
        <dbReference type="SAM" id="Phobius"/>
    </source>
</evidence>
<gene>
    <name evidence="2" type="ORF">STRCI_007314</name>
</gene>
<feature type="transmembrane region" description="Helical" evidence="1">
    <location>
        <begin position="249"/>
        <end position="267"/>
    </location>
</feature>
<dbReference type="Proteomes" id="UP001164439">
    <property type="component" value="Chromosome"/>
</dbReference>
<organism evidence="2 3">
    <name type="scientific">Streptomyces cinnabarinus</name>
    <dbReference type="NCBI Taxonomy" id="67287"/>
    <lineage>
        <taxon>Bacteria</taxon>
        <taxon>Bacillati</taxon>
        <taxon>Actinomycetota</taxon>
        <taxon>Actinomycetes</taxon>
        <taxon>Kitasatosporales</taxon>
        <taxon>Streptomycetaceae</taxon>
        <taxon>Streptomyces</taxon>
    </lineage>
</organism>
<feature type="transmembrane region" description="Helical" evidence="1">
    <location>
        <begin position="195"/>
        <end position="217"/>
    </location>
</feature>
<proteinExistence type="predicted"/>
<evidence type="ECO:0000313" key="3">
    <source>
        <dbReference type="Proteomes" id="UP001164439"/>
    </source>
</evidence>
<sequence>MTTVTVLVRRAAFPAVARRRYRYLMTVDGGRLHSTWWQGMRESVEGADTELHPEGLTDTVPAGLGPAYAKFSDQYPEQQLQLQLLHGASQRAFERNTRVAARVTVQRVLGNALSDPRMDDVKPNEHLIEYLDEEIADLRGRLAQDSATAVSRGLNVGLTLGAAASLVLLVVPLLWGVGILQALGVTLNCTNRWHLLGAFVCGGVGAFGAVLSVLVRLRGNAEQLTKRQNSSRDGLIVPGQMARSMRHEGVYRVFVGWILALAVYFLLSGGLVPVFEVPATAAEICPSAGSPGSAAKGTDFWGFWCAIGFVAGFNERWAFGILGRESTRKPKST</sequence>
<dbReference type="EMBL" id="CP114413">
    <property type="protein sequence ID" value="WAZ25793.1"/>
    <property type="molecule type" value="Genomic_DNA"/>
</dbReference>
<name>A0ABY7KP33_9ACTN</name>
<keyword evidence="1" id="KW-1133">Transmembrane helix</keyword>
<protein>
    <submittedName>
        <fullName evidence="2">Uncharacterized protein</fullName>
    </submittedName>
</protein>
<keyword evidence="3" id="KW-1185">Reference proteome</keyword>